<sequence length="176" mass="18743">MQKMKTMGIATVTGLVLASGTVVVAAPASADERCDPYVTRSYKQTKADWLTVGGKLVGVRGTIDNRKSSAAVTETVSVKVGGTLKASYTGELSGGVNILIAEVNAKTSYTVEVSATIEVGKKVSVKVPAHKRVSYRTGILKRQFRVTQKRVTSNCKTITTYGKLKSADPWSSVKNV</sequence>
<feature type="signal peptide" evidence="1">
    <location>
        <begin position="1"/>
        <end position="25"/>
    </location>
</feature>
<evidence type="ECO:0000256" key="1">
    <source>
        <dbReference type="SAM" id="SignalP"/>
    </source>
</evidence>
<reference evidence="2 3" key="2">
    <citation type="journal article" date="2023" name="ChemBioChem">
        <title>Acyltransferase Domain Exchange between Two Independent Type I Polyketide Synthases in the Same Producer Strain of Macrolide Antibiotics.</title>
        <authorList>
            <person name="Kudo F."/>
            <person name="Kishikawa K."/>
            <person name="Tsuboi K."/>
            <person name="Kido T."/>
            <person name="Usui T."/>
            <person name="Hashimoto J."/>
            <person name="Shin-Ya K."/>
            <person name="Miyanaga A."/>
            <person name="Eguchi T."/>
        </authorList>
    </citation>
    <scope>NUCLEOTIDE SEQUENCE [LARGE SCALE GENOMIC DNA]</scope>
    <source>
        <strain evidence="2 3">A-8890</strain>
    </source>
</reference>
<dbReference type="EMBL" id="AP018448">
    <property type="protein sequence ID" value="BBC33216.1"/>
    <property type="molecule type" value="Genomic_DNA"/>
</dbReference>
<name>A0ABM7FB19_9ACTN</name>
<evidence type="ECO:0000313" key="2">
    <source>
        <dbReference type="EMBL" id="BBC33216.1"/>
    </source>
</evidence>
<feature type="chain" id="PRO_5047203784" evidence="1">
    <location>
        <begin position="26"/>
        <end position="176"/>
    </location>
</feature>
<evidence type="ECO:0000313" key="3">
    <source>
        <dbReference type="Proteomes" id="UP001321542"/>
    </source>
</evidence>
<keyword evidence="3" id="KW-1185">Reference proteome</keyword>
<protein>
    <submittedName>
        <fullName evidence="2">Uncharacterized protein</fullName>
    </submittedName>
</protein>
<organism evidence="2 3">
    <name type="scientific">Streptomyces graminofaciens</name>
    <dbReference type="NCBI Taxonomy" id="68212"/>
    <lineage>
        <taxon>Bacteria</taxon>
        <taxon>Bacillati</taxon>
        <taxon>Actinomycetota</taxon>
        <taxon>Actinomycetes</taxon>
        <taxon>Kitasatosporales</taxon>
        <taxon>Streptomycetaceae</taxon>
        <taxon>Streptomyces</taxon>
    </lineage>
</organism>
<gene>
    <name evidence="2" type="ORF">SGFS_045100</name>
</gene>
<accession>A0ABM7FB19</accession>
<keyword evidence="1" id="KW-0732">Signal</keyword>
<reference evidence="2 3" key="1">
    <citation type="journal article" date="2010" name="ChemBioChem">
        <title>Cloning and characterization of the biosynthetic gene cluster of 16-membered macrolide antibiotic FD-891: involvement of a dual functional cytochrome P450 monooxygenase catalyzing epoxidation and hydroxylation.</title>
        <authorList>
            <person name="Kudo F."/>
            <person name="Motegi A."/>
            <person name="Mizoue K."/>
            <person name="Eguchi T."/>
        </authorList>
    </citation>
    <scope>NUCLEOTIDE SEQUENCE [LARGE SCALE GENOMIC DNA]</scope>
    <source>
        <strain evidence="2 3">A-8890</strain>
    </source>
</reference>
<dbReference type="Proteomes" id="UP001321542">
    <property type="component" value="Chromosome"/>
</dbReference>
<proteinExistence type="predicted"/>
<dbReference type="RefSeq" id="WP_286252672.1">
    <property type="nucleotide sequence ID" value="NZ_AP018448.1"/>
</dbReference>